<reference evidence="1 2" key="1">
    <citation type="submission" date="2023-02" db="EMBL/GenBank/DDBJ databases">
        <title>Genome Sequence of L. cardiaca H63T.</title>
        <authorList>
            <person name="Lopez A.E."/>
            <person name="Cianciotto N.P."/>
        </authorList>
    </citation>
    <scope>NUCLEOTIDE SEQUENCE [LARGE SCALE GENOMIC DNA]</scope>
    <source>
        <strain evidence="1 2">H63</strain>
    </source>
</reference>
<dbReference type="Proteomes" id="UP001222087">
    <property type="component" value="Chromosome"/>
</dbReference>
<accession>A0ABY8AV08</accession>
<organism evidence="1 2">
    <name type="scientific">Legionella cardiaca</name>
    <dbReference type="NCBI Taxonomy" id="1071983"/>
    <lineage>
        <taxon>Bacteria</taxon>
        <taxon>Pseudomonadati</taxon>
        <taxon>Pseudomonadota</taxon>
        <taxon>Gammaproteobacteria</taxon>
        <taxon>Legionellales</taxon>
        <taxon>Legionellaceae</taxon>
        <taxon>Legionella</taxon>
    </lineage>
</organism>
<gene>
    <name evidence="1" type="ORF">PXX05_00220</name>
</gene>
<protein>
    <submittedName>
        <fullName evidence="1">Uncharacterized protein</fullName>
    </submittedName>
</protein>
<dbReference type="RefSeq" id="WP_275089049.1">
    <property type="nucleotide sequence ID" value="NZ_CP119078.1"/>
</dbReference>
<name>A0ABY8AV08_9GAMM</name>
<evidence type="ECO:0000313" key="1">
    <source>
        <dbReference type="EMBL" id="WED43236.1"/>
    </source>
</evidence>
<proteinExistence type="predicted"/>
<evidence type="ECO:0000313" key="2">
    <source>
        <dbReference type="Proteomes" id="UP001222087"/>
    </source>
</evidence>
<keyword evidence="2" id="KW-1185">Reference proteome</keyword>
<sequence length="178" mass="20415">MKNKFTKINIETLILVAVWEAPFIFQGCFKIRKEDDAVNSSLLFFRCEGYHLHQTAIVNEFSPNEYIFTHLYRNSVRLSLENSELEDKHALYLLKYALDLTLKSMLEKQKQDLIYRDEVVTETIAAKIAPILHYGSWSDKVEDIGFAVAVDFNPQETMGEAAVLALLAETKSLHAKIN</sequence>
<dbReference type="EMBL" id="CP119078">
    <property type="protein sequence ID" value="WED43236.1"/>
    <property type="molecule type" value="Genomic_DNA"/>
</dbReference>